<dbReference type="InterPro" id="IPR045584">
    <property type="entry name" value="Pilin-like"/>
</dbReference>
<comment type="subcellular location">
    <subcellularLocation>
        <location evidence="1">Membrane</location>
        <topology evidence="1">Single-pass membrane protein</topology>
    </subcellularLocation>
</comment>
<dbReference type="InterPro" id="IPR012902">
    <property type="entry name" value="N_methyl_site"/>
</dbReference>
<dbReference type="PANTHER" id="PTHR30093">
    <property type="entry name" value="GENERAL SECRETION PATHWAY PROTEIN G"/>
    <property type="match status" value="1"/>
</dbReference>
<dbReference type="Pfam" id="PF07963">
    <property type="entry name" value="N_methyl"/>
    <property type="match status" value="1"/>
</dbReference>
<dbReference type="SUPFAM" id="SSF54523">
    <property type="entry name" value="Pili subunits"/>
    <property type="match status" value="1"/>
</dbReference>
<keyword evidence="4 6" id="KW-1133">Transmembrane helix</keyword>
<accession>A0A1M4YA81</accession>
<evidence type="ECO:0000313" key="7">
    <source>
        <dbReference type="EMBL" id="SHF02549.1"/>
    </source>
</evidence>
<dbReference type="NCBIfam" id="TIGR02532">
    <property type="entry name" value="IV_pilin_GFxxxE"/>
    <property type="match status" value="1"/>
</dbReference>
<dbReference type="GO" id="GO:0016020">
    <property type="term" value="C:membrane"/>
    <property type="evidence" value="ECO:0007669"/>
    <property type="project" value="UniProtKB-SubCell"/>
</dbReference>
<evidence type="ECO:0000256" key="4">
    <source>
        <dbReference type="ARBA" id="ARBA00022989"/>
    </source>
</evidence>
<evidence type="ECO:0000256" key="5">
    <source>
        <dbReference type="ARBA" id="ARBA00023136"/>
    </source>
</evidence>
<evidence type="ECO:0000256" key="2">
    <source>
        <dbReference type="ARBA" id="ARBA00022481"/>
    </source>
</evidence>
<dbReference type="RefSeq" id="WP_051350607.1">
    <property type="nucleotide sequence ID" value="NZ_FQVG01000029.1"/>
</dbReference>
<keyword evidence="8" id="KW-1185">Reference proteome</keyword>
<proteinExistence type="predicted"/>
<keyword evidence="5 6" id="KW-0472">Membrane</keyword>
<keyword evidence="2" id="KW-0488">Methylation</keyword>
<feature type="transmembrane region" description="Helical" evidence="6">
    <location>
        <begin position="7"/>
        <end position="27"/>
    </location>
</feature>
<dbReference type="Proteomes" id="UP000184423">
    <property type="component" value="Unassembled WGS sequence"/>
</dbReference>
<dbReference type="PANTHER" id="PTHR30093:SF44">
    <property type="entry name" value="TYPE II SECRETION SYSTEM CORE PROTEIN G"/>
    <property type="match status" value="1"/>
</dbReference>
<evidence type="ECO:0000256" key="6">
    <source>
        <dbReference type="SAM" id="Phobius"/>
    </source>
</evidence>
<protein>
    <submittedName>
        <fullName evidence="7">Prepilin-type N-terminal cleavage/methylation domain-containing protein</fullName>
    </submittedName>
</protein>
<dbReference type="InterPro" id="IPR000983">
    <property type="entry name" value="Bac_GSPG_pilin"/>
</dbReference>
<dbReference type="PROSITE" id="PS00409">
    <property type="entry name" value="PROKAR_NTER_METHYL"/>
    <property type="match status" value="1"/>
</dbReference>
<evidence type="ECO:0000256" key="1">
    <source>
        <dbReference type="ARBA" id="ARBA00004167"/>
    </source>
</evidence>
<keyword evidence="3 6" id="KW-0812">Transmembrane</keyword>
<dbReference type="GO" id="GO:0015627">
    <property type="term" value="C:type II protein secretion system complex"/>
    <property type="evidence" value="ECO:0007669"/>
    <property type="project" value="InterPro"/>
</dbReference>
<sequence>MKKKKGFTLIELIAAIAIIGILAATLIPEVTSYTVNAKNTKLRSEARMLLNAIELYNASVQGTTNGELNANTQISDLSIDANNPNATGLKNLIDKLTEKNSELLNYTINELKALVEEGTLKPVANQN</sequence>
<evidence type="ECO:0000256" key="3">
    <source>
        <dbReference type="ARBA" id="ARBA00022692"/>
    </source>
</evidence>
<name>A0A1M4YA81_9CLOT</name>
<reference evidence="8" key="1">
    <citation type="submission" date="2016-11" db="EMBL/GenBank/DDBJ databases">
        <authorList>
            <person name="Varghese N."/>
            <person name="Submissions S."/>
        </authorList>
    </citation>
    <scope>NUCLEOTIDE SEQUENCE [LARGE SCALE GENOMIC DNA]</scope>
    <source>
        <strain evidence="8">DSM 10124</strain>
    </source>
</reference>
<dbReference type="EMBL" id="FQVG01000029">
    <property type="protein sequence ID" value="SHF02549.1"/>
    <property type="molecule type" value="Genomic_DNA"/>
</dbReference>
<dbReference type="AlphaFoldDB" id="A0A1M4YA81"/>
<evidence type="ECO:0000313" key="8">
    <source>
        <dbReference type="Proteomes" id="UP000184423"/>
    </source>
</evidence>
<gene>
    <name evidence="7" type="ORF">SAMN02746091_01619</name>
</gene>
<dbReference type="PRINTS" id="PR00813">
    <property type="entry name" value="BCTERIALGSPG"/>
</dbReference>
<organism evidence="7 8">
    <name type="scientific">Caloramator proteoclasticus DSM 10124</name>
    <dbReference type="NCBI Taxonomy" id="1121262"/>
    <lineage>
        <taxon>Bacteria</taxon>
        <taxon>Bacillati</taxon>
        <taxon>Bacillota</taxon>
        <taxon>Clostridia</taxon>
        <taxon>Eubacteriales</taxon>
        <taxon>Clostridiaceae</taxon>
        <taxon>Caloramator</taxon>
    </lineage>
</organism>
<dbReference type="GO" id="GO:0015628">
    <property type="term" value="P:protein secretion by the type II secretion system"/>
    <property type="evidence" value="ECO:0007669"/>
    <property type="project" value="InterPro"/>
</dbReference>
<dbReference type="Gene3D" id="3.30.700.10">
    <property type="entry name" value="Glycoprotein, Type 4 Pilin"/>
    <property type="match status" value="1"/>
</dbReference>